<keyword evidence="1" id="KW-0812">Transmembrane</keyword>
<evidence type="ECO:0000313" key="3">
    <source>
        <dbReference type="Proteomes" id="UP000715781"/>
    </source>
</evidence>
<dbReference type="EMBL" id="JAHHHN010000023">
    <property type="protein sequence ID" value="MBW4564515.1"/>
    <property type="molecule type" value="Genomic_DNA"/>
</dbReference>
<keyword evidence="1" id="KW-0472">Membrane</keyword>
<protein>
    <submittedName>
        <fullName evidence="2">Uncharacterized protein</fullName>
    </submittedName>
</protein>
<comment type="caution">
    <text evidence="2">The sequence shown here is derived from an EMBL/GenBank/DDBJ whole genome shotgun (WGS) entry which is preliminary data.</text>
</comment>
<feature type="transmembrane region" description="Helical" evidence="1">
    <location>
        <begin position="15"/>
        <end position="39"/>
    </location>
</feature>
<proteinExistence type="predicted"/>
<dbReference type="AlphaFoldDB" id="A0A951UJM8"/>
<organism evidence="2 3">
    <name type="scientific">Mojavia pulchra JT2-VF2</name>
    <dbReference type="NCBI Taxonomy" id="287848"/>
    <lineage>
        <taxon>Bacteria</taxon>
        <taxon>Bacillati</taxon>
        <taxon>Cyanobacteriota</taxon>
        <taxon>Cyanophyceae</taxon>
        <taxon>Nostocales</taxon>
        <taxon>Nostocaceae</taxon>
    </lineage>
</organism>
<name>A0A951UJM8_9NOST</name>
<keyword evidence="1" id="KW-1133">Transmembrane helix</keyword>
<evidence type="ECO:0000256" key="1">
    <source>
        <dbReference type="SAM" id="Phobius"/>
    </source>
</evidence>
<gene>
    <name evidence="2" type="ORF">KME32_25930</name>
</gene>
<reference evidence="2" key="2">
    <citation type="journal article" date="2022" name="Microbiol. Resour. Announc.">
        <title>Metagenome Sequencing to Explore Phylogenomics of Terrestrial Cyanobacteria.</title>
        <authorList>
            <person name="Ward R.D."/>
            <person name="Stajich J.E."/>
            <person name="Johansen J.R."/>
            <person name="Huntemann M."/>
            <person name="Clum A."/>
            <person name="Foster B."/>
            <person name="Foster B."/>
            <person name="Roux S."/>
            <person name="Palaniappan K."/>
            <person name="Varghese N."/>
            <person name="Mukherjee S."/>
            <person name="Reddy T.B.K."/>
            <person name="Daum C."/>
            <person name="Copeland A."/>
            <person name="Chen I.A."/>
            <person name="Ivanova N.N."/>
            <person name="Kyrpides N.C."/>
            <person name="Shapiro N."/>
            <person name="Eloe-Fadrosh E.A."/>
            <person name="Pietrasiak N."/>
        </authorList>
    </citation>
    <scope>NUCLEOTIDE SEQUENCE</scope>
    <source>
        <strain evidence="2">JT2-VF2</strain>
    </source>
</reference>
<sequence>MKKNFFSQKTRSLPLQWVLIVPFVLQIFGAVGLVGYLSFKNGEKAVQELAKQLMQRTSSQVNDHLSAYLAIPHQVNQINANAMRLGLLNGRERKTVGKFLWQQMQVYDLTYIAISLPTGEGTGAGRYDGKTVTIDDVVPKTPSLPKNATTYLTDSNGNPTQILATATWDTVNEIVYRTHLGSINVPAV</sequence>
<dbReference type="Proteomes" id="UP000715781">
    <property type="component" value="Unassembled WGS sequence"/>
</dbReference>
<accession>A0A951UJM8</accession>
<evidence type="ECO:0000313" key="2">
    <source>
        <dbReference type="EMBL" id="MBW4564515.1"/>
    </source>
</evidence>
<reference evidence="2" key="1">
    <citation type="submission" date="2021-05" db="EMBL/GenBank/DDBJ databases">
        <authorList>
            <person name="Pietrasiak N."/>
            <person name="Ward R."/>
            <person name="Stajich J.E."/>
            <person name="Kurbessoian T."/>
        </authorList>
    </citation>
    <scope>NUCLEOTIDE SEQUENCE</scope>
    <source>
        <strain evidence="2">JT2-VF2</strain>
    </source>
</reference>